<evidence type="ECO:0000256" key="3">
    <source>
        <dbReference type="ARBA" id="ARBA00022664"/>
    </source>
</evidence>
<evidence type="ECO:0000256" key="6">
    <source>
        <dbReference type="SAM" id="MobiDB-lite"/>
    </source>
</evidence>
<comment type="subcellular location">
    <subcellularLocation>
        <location evidence="1">Nucleus</location>
    </subcellularLocation>
</comment>
<dbReference type="GO" id="GO:0008380">
    <property type="term" value="P:RNA splicing"/>
    <property type="evidence" value="ECO:0007669"/>
    <property type="project" value="UniProtKB-KW"/>
</dbReference>
<organism evidence="7">
    <name type="scientific">Trichophyton rubrum CBS 288.86</name>
    <dbReference type="NCBI Taxonomy" id="1215330"/>
    <lineage>
        <taxon>Eukaryota</taxon>
        <taxon>Fungi</taxon>
        <taxon>Dikarya</taxon>
        <taxon>Ascomycota</taxon>
        <taxon>Pezizomycotina</taxon>
        <taxon>Eurotiomycetes</taxon>
        <taxon>Eurotiomycetidae</taxon>
        <taxon>Onygenales</taxon>
        <taxon>Arthrodermataceae</taxon>
        <taxon>Trichophyton</taxon>
    </lineage>
</organism>
<dbReference type="OrthoDB" id="197400at2759"/>
<proteinExistence type="inferred from homology"/>
<dbReference type="CDD" id="cd22852">
    <property type="entry name" value="SMN_C"/>
    <property type="match status" value="1"/>
</dbReference>
<dbReference type="GO" id="GO:0006397">
    <property type="term" value="P:mRNA processing"/>
    <property type="evidence" value="ECO:0007669"/>
    <property type="project" value="UniProtKB-KW"/>
</dbReference>
<comment type="similarity">
    <text evidence="2">Belongs to the SMN family.</text>
</comment>
<dbReference type="Proteomes" id="UP000023758">
    <property type="component" value="Unassembled WGS sequence"/>
</dbReference>
<keyword evidence="4" id="KW-0508">mRNA splicing</keyword>
<keyword evidence="3" id="KW-0507">mRNA processing</keyword>
<evidence type="ECO:0000256" key="4">
    <source>
        <dbReference type="ARBA" id="ARBA00023187"/>
    </source>
</evidence>
<accession>A0A022WDR3</accession>
<feature type="compositionally biased region" description="Polar residues" evidence="6">
    <location>
        <begin position="69"/>
        <end position="88"/>
    </location>
</feature>
<sequence length="184" mass="20377">MKKRKRSSKNKTLTQEEIWDDSALLESWEEAAEEYRLYHSIQARGQKVEDVLREAEAEASNANEDEMQIETNAETKNPSEKSTVNASETVVVEDSDSKIKQVDVCATSQVEDEAAPELAAEADQTDTAAPSSANLANMPQLVLNGAPNPPNIQDEGLKNLMMSWYFAGYYTGLYEGQRQAAAKQ</sequence>
<feature type="region of interest" description="Disordered" evidence="6">
    <location>
        <begin position="112"/>
        <end position="131"/>
    </location>
</feature>
<protein>
    <submittedName>
        <fullName evidence="7">Uncharacterized protein</fullName>
    </submittedName>
</protein>
<gene>
    <name evidence="7" type="ORF">H103_01274</name>
</gene>
<name>A0A022WDR3_TRIRU</name>
<dbReference type="HOGENOM" id="CLU_093937_1_0_1"/>
<evidence type="ECO:0000313" key="7">
    <source>
        <dbReference type="EMBL" id="EZF56271.1"/>
    </source>
</evidence>
<dbReference type="AlphaFoldDB" id="A0A022WDR3"/>
<evidence type="ECO:0000256" key="2">
    <source>
        <dbReference type="ARBA" id="ARBA00005371"/>
    </source>
</evidence>
<evidence type="ECO:0000256" key="5">
    <source>
        <dbReference type="ARBA" id="ARBA00023242"/>
    </source>
</evidence>
<dbReference type="EMBL" id="KK207723">
    <property type="protein sequence ID" value="EZF56271.1"/>
    <property type="molecule type" value="Genomic_DNA"/>
</dbReference>
<dbReference type="CDD" id="cd22851">
    <property type="entry name" value="SMN_N"/>
    <property type="match status" value="1"/>
</dbReference>
<keyword evidence="5" id="KW-0539">Nucleus</keyword>
<dbReference type="PANTHER" id="PTHR39267:SF1">
    <property type="entry name" value="SURVIVAL MOTOR NEURON PROTEIN"/>
    <property type="match status" value="1"/>
</dbReference>
<dbReference type="GO" id="GO:0005634">
    <property type="term" value="C:nucleus"/>
    <property type="evidence" value="ECO:0007669"/>
    <property type="project" value="UniProtKB-SubCell"/>
</dbReference>
<dbReference type="InterPro" id="IPR040424">
    <property type="entry name" value="Smn1"/>
</dbReference>
<dbReference type="PANTHER" id="PTHR39267">
    <property type="entry name" value="SURVIVAL MOTOR NEURON-LIKE PROTEIN 1"/>
    <property type="match status" value="1"/>
</dbReference>
<reference evidence="7" key="1">
    <citation type="submission" date="2014-02" db="EMBL/GenBank/DDBJ databases">
        <title>The Genome Sequence of Trichophyton rubrum (morphotype fischeri) CBS 288.86.</title>
        <authorList>
            <consortium name="The Broad Institute Genomics Platform"/>
            <person name="Cuomo C.A."/>
            <person name="White T.C."/>
            <person name="Graser Y."/>
            <person name="Martinez-Rossi N."/>
            <person name="Heitman J."/>
            <person name="Young S.K."/>
            <person name="Zeng Q."/>
            <person name="Gargeya S."/>
            <person name="Abouelleil A."/>
            <person name="Alvarado L."/>
            <person name="Chapman S.B."/>
            <person name="Gainer-Dewar J."/>
            <person name="Goldberg J."/>
            <person name="Griggs A."/>
            <person name="Gujja S."/>
            <person name="Hansen M."/>
            <person name="Howarth C."/>
            <person name="Imamovic A."/>
            <person name="Larimer J."/>
            <person name="Martinez D."/>
            <person name="Murphy C."/>
            <person name="Pearson M.D."/>
            <person name="Persinoti G."/>
            <person name="Poon T."/>
            <person name="Priest M."/>
            <person name="Roberts A.D."/>
            <person name="Saif S."/>
            <person name="Shea T.D."/>
            <person name="Sykes S.N."/>
            <person name="Wortman J."/>
            <person name="Nusbaum C."/>
            <person name="Birren B."/>
        </authorList>
    </citation>
    <scope>NUCLEOTIDE SEQUENCE [LARGE SCALE GENOMIC DNA]</scope>
    <source>
        <strain evidence="7">CBS 288.86</strain>
    </source>
</reference>
<feature type="region of interest" description="Disordered" evidence="6">
    <location>
        <begin position="52"/>
        <end position="93"/>
    </location>
</feature>
<evidence type="ECO:0000256" key="1">
    <source>
        <dbReference type="ARBA" id="ARBA00004123"/>
    </source>
</evidence>
<dbReference type="InterPro" id="IPR047313">
    <property type="entry name" value="SMN_C"/>
</dbReference>